<dbReference type="SUPFAM" id="SSF52833">
    <property type="entry name" value="Thioredoxin-like"/>
    <property type="match status" value="1"/>
</dbReference>
<dbReference type="PANTHER" id="PTHR42899:SF1">
    <property type="entry name" value="SPERMATOGENESIS-ASSOCIATED PROTEIN 20"/>
    <property type="match status" value="1"/>
</dbReference>
<proteinExistence type="predicted"/>
<dbReference type="InterPro" id="IPR004879">
    <property type="entry name" value="Ssp411-like_TRX"/>
</dbReference>
<evidence type="ECO:0000313" key="3">
    <source>
        <dbReference type="Proteomes" id="UP001211907"/>
    </source>
</evidence>
<organism evidence="2 3">
    <name type="scientific">Physocladia obscura</name>
    <dbReference type="NCBI Taxonomy" id="109957"/>
    <lineage>
        <taxon>Eukaryota</taxon>
        <taxon>Fungi</taxon>
        <taxon>Fungi incertae sedis</taxon>
        <taxon>Chytridiomycota</taxon>
        <taxon>Chytridiomycota incertae sedis</taxon>
        <taxon>Chytridiomycetes</taxon>
        <taxon>Chytridiales</taxon>
        <taxon>Chytriomycetaceae</taxon>
        <taxon>Physocladia</taxon>
    </lineage>
</organism>
<comment type="caution">
    <text evidence="2">The sequence shown here is derived from an EMBL/GenBank/DDBJ whole genome shotgun (WGS) entry which is preliminary data.</text>
</comment>
<dbReference type="AlphaFoldDB" id="A0AAD5SV64"/>
<feature type="domain" description="Spermatogenesis-associated protein 20-like TRX" evidence="1">
    <location>
        <begin position="1"/>
        <end position="168"/>
    </location>
</feature>
<dbReference type="GO" id="GO:0005975">
    <property type="term" value="P:carbohydrate metabolic process"/>
    <property type="evidence" value="ECO:0007669"/>
    <property type="project" value="InterPro"/>
</dbReference>
<dbReference type="InterPro" id="IPR036249">
    <property type="entry name" value="Thioredoxin-like_sf"/>
</dbReference>
<dbReference type="CDD" id="cd02955">
    <property type="entry name" value="SSP411"/>
    <property type="match status" value="1"/>
</dbReference>
<evidence type="ECO:0000313" key="2">
    <source>
        <dbReference type="EMBL" id="KAJ3091029.1"/>
    </source>
</evidence>
<dbReference type="Proteomes" id="UP001211907">
    <property type="component" value="Unassembled WGS sequence"/>
</dbReference>
<dbReference type="InterPro" id="IPR024705">
    <property type="entry name" value="Ssp411"/>
</dbReference>
<gene>
    <name evidence="2" type="ORF">HK100_007286</name>
</gene>
<evidence type="ECO:0000259" key="1">
    <source>
        <dbReference type="Pfam" id="PF03190"/>
    </source>
</evidence>
<dbReference type="InterPro" id="IPR008928">
    <property type="entry name" value="6-hairpin_glycosidase_sf"/>
</dbReference>
<reference evidence="2" key="1">
    <citation type="submission" date="2020-05" db="EMBL/GenBank/DDBJ databases">
        <title>Phylogenomic resolution of chytrid fungi.</title>
        <authorList>
            <person name="Stajich J.E."/>
            <person name="Amses K."/>
            <person name="Simmons R."/>
            <person name="Seto K."/>
            <person name="Myers J."/>
            <person name="Bonds A."/>
            <person name="Quandt C.A."/>
            <person name="Barry K."/>
            <person name="Liu P."/>
            <person name="Grigoriev I."/>
            <person name="Longcore J.E."/>
            <person name="James T.Y."/>
        </authorList>
    </citation>
    <scope>NUCLEOTIDE SEQUENCE</scope>
    <source>
        <strain evidence="2">JEL0513</strain>
    </source>
</reference>
<dbReference type="Pfam" id="PF03190">
    <property type="entry name" value="Thioredox_DsbH"/>
    <property type="match status" value="1"/>
</dbReference>
<dbReference type="PIRSF" id="PIRSF006402">
    <property type="entry name" value="UCP006402_thioredoxin"/>
    <property type="match status" value="1"/>
</dbReference>
<name>A0AAD5SV64_9FUNG</name>
<dbReference type="PANTHER" id="PTHR42899">
    <property type="entry name" value="SPERMATOGENESIS-ASSOCIATED PROTEIN 20"/>
    <property type="match status" value="1"/>
</dbReference>
<dbReference type="EMBL" id="JADGJH010003425">
    <property type="protein sequence ID" value="KAJ3091029.1"/>
    <property type="molecule type" value="Genomic_DNA"/>
</dbReference>
<keyword evidence="3" id="KW-1185">Reference proteome</keyword>
<feature type="non-terminal residue" evidence="2">
    <location>
        <position position="610"/>
    </location>
</feature>
<dbReference type="SUPFAM" id="SSF48208">
    <property type="entry name" value="Six-hairpin glycosidases"/>
    <property type="match status" value="1"/>
</dbReference>
<sequence>MNRLKDEKSPYLLQHKNNPVDWFEFALVDLKSTQTTYPWGSEALKLAKDFDKPILLSVGYSTCHWCHVMAHESFENADIANLMNKYFVNIKVDREERPTVDRMYMSYVQALTGHGGWPMTVLLTPDLKPFFGGTYFAPVAKYDDINEINRWIESKEEILKASSDDFEKLRDASRSISSTKSIDDISPLAIPSKTYAELAKTFDSTYGGFGDAPKFPTPVVLNFLLTYYYATKIPAETLKKFESSKSISPFKMTKIALKYGVNCDNTNSDELQTHIFRGLKNRAEESQEALNMVDFTMKKISAGGIHDHVGSGFHRYSVDRTWLVPQFSLIMLFFEKMLYDQAQLLSVYADLAIITKNQDYVNVCNDIIKYLQRDLKDSNGAFYSAEDADSKPDFDSAQSKEGAFAVWEAKEIDEALRLDAPLFRYHFGVNPGGNINSQFDPHDELLEKNILMERHTIEETADKFDTNIFVVQSTIAKCLEQLWNIRQTRPKPHRDDKIMVAWNGLVISALAKTGRCLNIQAAKTLAVNSATFIRANMYNLETKTLTRVYGTQIPAYADDYAFLIDGLIELFQSTHDEVWIQWASELQDTMDSLFWDAENGGYFTGMKGEE</sequence>
<protein>
    <recommendedName>
        <fullName evidence="1">Spermatogenesis-associated protein 20-like TRX domain-containing protein</fullName>
    </recommendedName>
</protein>
<dbReference type="Gene3D" id="3.40.30.10">
    <property type="entry name" value="Glutaredoxin"/>
    <property type="match status" value="1"/>
</dbReference>
<accession>A0AAD5SV64</accession>